<name>A0ABM7WW06_9BACT</name>
<sequence>MSLLSAAFLGVVQALTEFLPVSSTAHLLIAGELLGHSLSDDRFRAFSTIIQMGTTIAVLVYFRSDLYRLAQAALGSLRRRRPFETAESRLAWYIVLGTIPAAVLGKLLERRIEALGNLVIAGSLVVLGVILLAAERLARHVRSVDDVTAKDAFLVGCAQALALVPGSSRSGTTITAGMLLDLKREAAARFSFLLSVPITVGAGGYKLLKLAKAGPGLGDGWGLATLVGTVVAGVAGYLVIDWLLGWLRTRTTYLFVAWRIVAGVAIAFLVWKGVLPENDDRPSQPPAALHASAAP</sequence>
<dbReference type="NCBIfam" id="TIGR00753">
    <property type="entry name" value="undec_PP_bacA"/>
    <property type="match status" value="1"/>
</dbReference>
<evidence type="ECO:0000313" key="16">
    <source>
        <dbReference type="Proteomes" id="UP001162891"/>
    </source>
</evidence>
<evidence type="ECO:0000256" key="14">
    <source>
        <dbReference type="HAMAP-Rule" id="MF_01006"/>
    </source>
</evidence>
<comment type="miscellaneous">
    <text evidence="14">Bacitracin is thought to be involved in the inhibition of peptidoglycan synthesis by sequestering undecaprenyl diphosphate, thereby reducing the pool of lipid carrier available.</text>
</comment>
<organism evidence="15 16">
    <name type="scientific">Anaeromyxobacter oryzae</name>
    <dbReference type="NCBI Taxonomy" id="2918170"/>
    <lineage>
        <taxon>Bacteria</taxon>
        <taxon>Pseudomonadati</taxon>
        <taxon>Myxococcota</taxon>
        <taxon>Myxococcia</taxon>
        <taxon>Myxococcales</taxon>
        <taxon>Cystobacterineae</taxon>
        <taxon>Anaeromyxobacteraceae</taxon>
        <taxon>Anaeromyxobacter</taxon>
    </lineage>
</organism>
<evidence type="ECO:0000256" key="6">
    <source>
        <dbReference type="ARBA" id="ARBA00022692"/>
    </source>
</evidence>
<evidence type="ECO:0000256" key="7">
    <source>
        <dbReference type="ARBA" id="ARBA00022801"/>
    </source>
</evidence>
<dbReference type="InterPro" id="IPR003824">
    <property type="entry name" value="UppP"/>
</dbReference>
<keyword evidence="8 14" id="KW-1133">Transmembrane helix</keyword>
<evidence type="ECO:0000256" key="1">
    <source>
        <dbReference type="ARBA" id="ARBA00004651"/>
    </source>
</evidence>
<dbReference type="Proteomes" id="UP001162891">
    <property type="component" value="Chromosome"/>
</dbReference>
<evidence type="ECO:0000256" key="12">
    <source>
        <dbReference type="ARBA" id="ARBA00032932"/>
    </source>
</evidence>
<evidence type="ECO:0000256" key="2">
    <source>
        <dbReference type="ARBA" id="ARBA00010621"/>
    </source>
</evidence>
<keyword evidence="7 14" id="KW-0378">Hydrolase</keyword>
<keyword evidence="14" id="KW-0133">Cell shape</keyword>
<evidence type="ECO:0000256" key="8">
    <source>
        <dbReference type="ARBA" id="ARBA00022989"/>
    </source>
</evidence>
<evidence type="ECO:0000256" key="13">
    <source>
        <dbReference type="ARBA" id="ARBA00047594"/>
    </source>
</evidence>
<dbReference type="EC" id="3.6.1.27" evidence="3 14"/>
<feature type="transmembrane region" description="Helical" evidence="14">
    <location>
        <begin position="114"/>
        <end position="134"/>
    </location>
</feature>
<evidence type="ECO:0000256" key="10">
    <source>
        <dbReference type="ARBA" id="ARBA00023251"/>
    </source>
</evidence>
<accession>A0ABM7WW06</accession>
<dbReference type="PANTHER" id="PTHR30622:SF4">
    <property type="entry name" value="UNDECAPRENYL-DIPHOSPHATASE"/>
    <property type="match status" value="1"/>
</dbReference>
<proteinExistence type="inferred from homology"/>
<feature type="transmembrane region" description="Helical" evidence="14">
    <location>
        <begin position="90"/>
        <end position="108"/>
    </location>
</feature>
<gene>
    <name evidence="14 15" type="primary">uppP</name>
    <name evidence="15" type="ORF">AMOR_26920</name>
</gene>
<feature type="transmembrane region" description="Helical" evidence="14">
    <location>
        <begin position="187"/>
        <end position="208"/>
    </location>
</feature>
<evidence type="ECO:0000313" key="15">
    <source>
        <dbReference type="EMBL" id="BDG03696.1"/>
    </source>
</evidence>
<feature type="transmembrane region" description="Helical" evidence="14">
    <location>
        <begin position="220"/>
        <end position="240"/>
    </location>
</feature>
<keyword evidence="14" id="KW-0961">Cell wall biogenesis/degradation</keyword>
<evidence type="ECO:0000256" key="4">
    <source>
        <dbReference type="ARBA" id="ARBA00021581"/>
    </source>
</evidence>
<keyword evidence="6 14" id="KW-0812">Transmembrane</keyword>
<reference evidence="16" key="1">
    <citation type="journal article" date="2022" name="Int. J. Syst. Evol. Microbiol.">
        <title>Anaeromyxobacter oryzae sp. nov., Anaeromyxobacter diazotrophicus sp. nov. and Anaeromyxobacter paludicola sp. nov., isolated from paddy soils.</title>
        <authorList>
            <person name="Itoh H."/>
            <person name="Xu Z."/>
            <person name="Mise K."/>
            <person name="Masuda Y."/>
            <person name="Ushijima N."/>
            <person name="Hayakawa C."/>
            <person name="Shiratori Y."/>
            <person name="Senoo K."/>
        </authorList>
    </citation>
    <scope>NUCLEOTIDE SEQUENCE [LARGE SCALE GENOMIC DNA]</scope>
    <source>
        <strain evidence="16">Red232</strain>
    </source>
</reference>
<feature type="transmembrane region" description="Helical" evidence="14">
    <location>
        <begin position="43"/>
        <end position="62"/>
    </location>
</feature>
<comment type="function">
    <text evidence="14">Catalyzes the dephosphorylation of undecaprenyl diphosphate (UPP). Confers resistance to bacitracin.</text>
</comment>
<comment type="catalytic activity">
    <reaction evidence="13 14">
        <text>di-trans,octa-cis-undecaprenyl diphosphate + H2O = di-trans,octa-cis-undecaprenyl phosphate + phosphate + H(+)</text>
        <dbReference type="Rhea" id="RHEA:28094"/>
        <dbReference type="ChEBI" id="CHEBI:15377"/>
        <dbReference type="ChEBI" id="CHEBI:15378"/>
        <dbReference type="ChEBI" id="CHEBI:43474"/>
        <dbReference type="ChEBI" id="CHEBI:58405"/>
        <dbReference type="ChEBI" id="CHEBI:60392"/>
        <dbReference type="EC" id="3.6.1.27"/>
    </reaction>
</comment>
<dbReference type="RefSeq" id="WP_248361921.1">
    <property type="nucleotide sequence ID" value="NZ_AP025591.1"/>
</dbReference>
<feature type="transmembrane region" description="Helical" evidence="14">
    <location>
        <begin position="252"/>
        <end position="271"/>
    </location>
</feature>
<dbReference type="Pfam" id="PF02673">
    <property type="entry name" value="BacA"/>
    <property type="match status" value="1"/>
</dbReference>
<evidence type="ECO:0000256" key="11">
    <source>
        <dbReference type="ARBA" id="ARBA00032707"/>
    </source>
</evidence>
<evidence type="ECO:0000256" key="5">
    <source>
        <dbReference type="ARBA" id="ARBA00022475"/>
    </source>
</evidence>
<dbReference type="PANTHER" id="PTHR30622">
    <property type="entry name" value="UNDECAPRENYL-DIPHOSPHATASE"/>
    <property type="match status" value="1"/>
</dbReference>
<comment type="subcellular location">
    <subcellularLocation>
        <location evidence="1 14">Cell membrane</location>
        <topology evidence="1 14">Multi-pass membrane protein</topology>
    </subcellularLocation>
</comment>
<evidence type="ECO:0000256" key="3">
    <source>
        <dbReference type="ARBA" id="ARBA00012374"/>
    </source>
</evidence>
<evidence type="ECO:0000256" key="9">
    <source>
        <dbReference type="ARBA" id="ARBA00023136"/>
    </source>
</evidence>
<comment type="similarity">
    <text evidence="2 14">Belongs to the UppP family.</text>
</comment>
<keyword evidence="14" id="KW-0573">Peptidoglycan synthesis</keyword>
<keyword evidence="5 14" id="KW-1003">Cell membrane</keyword>
<keyword evidence="10 14" id="KW-0046">Antibiotic resistance</keyword>
<dbReference type="EMBL" id="AP025591">
    <property type="protein sequence ID" value="BDG03696.1"/>
    <property type="molecule type" value="Genomic_DNA"/>
</dbReference>
<dbReference type="HAMAP" id="MF_01006">
    <property type="entry name" value="Undec_diphosphatase"/>
    <property type="match status" value="1"/>
</dbReference>
<keyword evidence="16" id="KW-1185">Reference proteome</keyword>
<protein>
    <recommendedName>
        <fullName evidence="4 14">Undecaprenyl-diphosphatase</fullName>
        <ecNumber evidence="3 14">3.6.1.27</ecNumber>
    </recommendedName>
    <alternativeName>
        <fullName evidence="12 14">Bacitracin resistance protein</fullName>
    </alternativeName>
    <alternativeName>
        <fullName evidence="11 14">Undecaprenyl pyrophosphate phosphatase</fullName>
    </alternativeName>
</protein>
<keyword evidence="9 14" id="KW-0472">Membrane</keyword>